<evidence type="ECO:0000313" key="2">
    <source>
        <dbReference type="EMBL" id="KAF1830428.1"/>
    </source>
</evidence>
<feature type="compositionally biased region" description="Basic residues" evidence="1">
    <location>
        <begin position="1"/>
        <end position="12"/>
    </location>
</feature>
<feature type="region of interest" description="Disordered" evidence="1">
    <location>
        <begin position="686"/>
        <end position="719"/>
    </location>
</feature>
<feature type="compositionally biased region" description="Basic and acidic residues" evidence="1">
    <location>
        <begin position="964"/>
        <end position="974"/>
    </location>
</feature>
<sequence length="1130" mass="120590">MEKIKSVLHGHKKEGDVAHDSHTSPSTAAGQQHPIYDQMTGQQSEGGGPHSHVKTTSGEPYTELAQPLGSPGLHGHGAHGKPELFNNDGPMPSSTTTTSDPYTNRPMHTTGAAAGSHRPDAYPHGHTQEASAASIKSGIIGFGSQAQQGHATIPRHIGEQQPYENTMRQESYTADTDRAFPLAGGIVSRPHEDPTSSSTYPTEHTSTFHNRGIGEREPGTKEKEVGIDDSPSRAGHAREGLAGAAAAATAVGVSKTLSRSETRDVQDQARETRQATYGDVPPASMQTGNTSSETTTTPNFPSATPSQQHGTEDRTLPGTSHTGGASSLLGPSTTGERPANPRLESHQIHIPGAFVATPSDESKTFLNYTPVIASASDDANRQTPIAEPTSTLDPSTGRDSHGDAEADSKHHELRHTGTLDEPQPRSPGDHGFGRDAAVAGGLGAAGLGAHEASQRHETPEPSNNKSLYEESSPYSSKALDPRVLGDKAKMDEQKFDPRAKTSDPASRSAISGPPVSHLPSHDTAAPISNTPHRESNFSEAIPTSGASVPQQRSTGKDHFYGTPGAPGPIADTSMQQQDSSAVPESHPQHHYGRDAGLAGAATAGGMYAANRDNKQESGPASNNTGTYASDVPSEQRGYTTTGQRVDEKAEQPGQHHYGRDAAAVGGSGAAGYGAYEAVKAYGDHRMTQPGASLPEQRYDPTASSARAHNPISSRSQYDYNDSAIQSNVHRTDPNDHVNRNAALGGAGLGAASAGAYAGSRHHEDTQQLPLHQNQNLASSGQPGSIGQPSHPTQGTQSSYPLQETGSYPAQGTIAPHNTHTQEHTIGRPYESMPPPMEESHDKRNAAVLGGAVGAAGLGGAAYVDSQHQDEREAEERLRKIAHEREKEHHGLDKEQYKHDKSVAAAHEKEEHRLMKEREKDEHRLMKEHEKEQARLAKEQHQREKEIERENEGDEKKKGGLLGFLHRDKSKKEKSTSSPETSPRQSKDYSPRHSVEESNPDSPRWKGKTRLHKDPPKGHPAREAMEYQQASDYGHSGKREHTGVDGPIGDPNMISGDRETQRGVYGAHPASDLEHNTSVTDPHTGLPMNTRYGTGAGGTDGNPAIHGQHTHPGAGQSTTDWEAIRKGDTLY</sequence>
<feature type="region of interest" description="Disordered" evidence="1">
    <location>
        <begin position="881"/>
        <end position="1058"/>
    </location>
</feature>
<dbReference type="EMBL" id="ML975396">
    <property type="protein sequence ID" value="KAF1830428.1"/>
    <property type="molecule type" value="Genomic_DNA"/>
</dbReference>
<evidence type="ECO:0000313" key="3">
    <source>
        <dbReference type="Proteomes" id="UP000800040"/>
    </source>
</evidence>
<feature type="compositionally biased region" description="Basic and acidic residues" evidence="1">
    <location>
        <begin position="117"/>
        <end position="127"/>
    </location>
</feature>
<feature type="compositionally biased region" description="Basic and acidic residues" evidence="1">
    <location>
        <begin position="1121"/>
        <end position="1130"/>
    </location>
</feature>
<feature type="compositionally biased region" description="Basic and acidic residues" evidence="1">
    <location>
        <begin position="984"/>
        <end position="995"/>
    </location>
</feature>
<feature type="region of interest" description="Disordered" evidence="1">
    <location>
        <begin position="774"/>
        <end position="841"/>
    </location>
</feature>
<feature type="compositionally biased region" description="Basic and acidic residues" evidence="1">
    <location>
        <begin position="13"/>
        <end position="22"/>
    </location>
</feature>
<feature type="compositionally biased region" description="Polar residues" evidence="1">
    <location>
        <begin position="616"/>
        <end position="627"/>
    </location>
</feature>
<feature type="compositionally biased region" description="Low complexity" evidence="1">
    <location>
        <begin position="287"/>
        <end position="297"/>
    </location>
</feature>
<dbReference type="AlphaFoldDB" id="A0A6A5JZL4"/>
<feature type="compositionally biased region" description="Low complexity" evidence="1">
    <location>
        <begin position="240"/>
        <end position="252"/>
    </location>
</feature>
<feature type="compositionally biased region" description="Low complexity" evidence="1">
    <location>
        <begin position="594"/>
        <end position="609"/>
    </location>
</feature>
<feature type="region of interest" description="Disordered" evidence="1">
    <location>
        <begin position="188"/>
        <end position="342"/>
    </location>
</feature>
<feature type="compositionally biased region" description="Basic and acidic residues" evidence="1">
    <location>
        <begin position="258"/>
        <end position="273"/>
    </location>
</feature>
<reference evidence="2" key="1">
    <citation type="submission" date="2020-01" db="EMBL/GenBank/DDBJ databases">
        <authorList>
            <consortium name="DOE Joint Genome Institute"/>
            <person name="Haridas S."/>
            <person name="Albert R."/>
            <person name="Binder M."/>
            <person name="Bloem J."/>
            <person name="Labutti K."/>
            <person name="Salamov A."/>
            <person name="Andreopoulos B."/>
            <person name="Baker S.E."/>
            <person name="Barry K."/>
            <person name="Bills G."/>
            <person name="Bluhm B.H."/>
            <person name="Cannon C."/>
            <person name="Castanera R."/>
            <person name="Culley D.E."/>
            <person name="Daum C."/>
            <person name="Ezra D."/>
            <person name="Gonzalez J.B."/>
            <person name="Henrissat B."/>
            <person name="Kuo A."/>
            <person name="Liang C."/>
            <person name="Lipzen A."/>
            <person name="Lutzoni F."/>
            <person name="Magnuson J."/>
            <person name="Mondo S."/>
            <person name="Nolan M."/>
            <person name="Ohm R."/>
            <person name="Pangilinan J."/>
            <person name="Park H.-J."/>
            <person name="Ramirez L."/>
            <person name="Alfaro M."/>
            <person name="Sun H."/>
            <person name="Tritt A."/>
            <person name="Yoshinaga Y."/>
            <person name="Zwiers L.-H."/>
            <person name="Turgeon B.G."/>
            <person name="Goodwin S.B."/>
            <person name="Spatafora J.W."/>
            <person name="Crous P.W."/>
            <person name="Grigoriev I.V."/>
        </authorList>
    </citation>
    <scope>NUCLEOTIDE SEQUENCE</scope>
    <source>
        <strain evidence="2">P77</strain>
    </source>
</reference>
<dbReference type="OrthoDB" id="2590867at2759"/>
<accession>A0A6A5JZL4</accession>
<feature type="compositionally biased region" description="Basic and acidic residues" evidence="1">
    <location>
        <begin position="479"/>
        <end position="501"/>
    </location>
</feature>
<feature type="compositionally biased region" description="Polar residues" evidence="1">
    <location>
        <begin position="544"/>
        <end position="553"/>
    </location>
</feature>
<feature type="region of interest" description="Disordered" evidence="1">
    <location>
        <begin position="1"/>
        <end position="132"/>
    </location>
</feature>
<evidence type="ECO:0000256" key="1">
    <source>
        <dbReference type="SAM" id="MobiDB-lite"/>
    </source>
</evidence>
<feature type="compositionally biased region" description="Basic and acidic residues" evidence="1">
    <location>
        <begin position="881"/>
        <end position="957"/>
    </location>
</feature>
<feature type="compositionally biased region" description="Polar residues" evidence="1">
    <location>
        <begin position="298"/>
        <end position="309"/>
    </location>
</feature>
<feature type="region of interest" description="Disordered" evidence="1">
    <location>
        <begin position="375"/>
        <end position="665"/>
    </location>
</feature>
<feature type="compositionally biased region" description="Polar residues" evidence="1">
    <location>
        <begin position="195"/>
        <end position="209"/>
    </location>
</feature>
<feature type="compositionally biased region" description="Polar residues" evidence="1">
    <location>
        <begin position="572"/>
        <end position="582"/>
    </location>
</feature>
<proteinExistence type="predicted"/>
<organism evidence="2 3">
    <name type="scientific">Decorospora gaudefroyi</name>
    <dbReference type="NCBI Taxonomy" id="184978"/>
    <lineage>
        <taxon>Eukaryota</taxon>
        <taxon>Fungi</taxon>
        <taxon>Dikarya</taxon>
        <taxon>Ascomycota</taxon>
        <taxon>Pezizomycotina</taxon>
        <taxon>Dothideomycetes</taxon>
        <taxon>Pleosporomycetidae</taxon>
        <taxon>Pleosporales</taxon>
        <taxon>Pleosporineae</taxon>
        <taxon>Pleosporaceae</taxon>
        <taxon>Decorospora</taxon>
    </lineage>
</organism>
<gene>
    <name evidence="2" type="ORF">BDW02DRAFT_633634</name>
</gene>
<feature type="compositionally biased region" description="Polar residues" evidence="1">
    <location>
        <begin position="317"/>
        <end position="335"/>
    </location>
</feature>
<feature type="compositionally biased region" description="Polar residues" evidence="1">
    <location>
        <begin position="701"/>
        <end position="719"/>
    </location>
</feature>
<feature type="compositionally biased region" description="Basic and acidic residues" evidence="1">
    <location>
        <begin position="1011"/>
        <end position="1024"/>
    </location>
</feature>
<feature type="compositionally biased region" description="Basic and acidic residues" evidence="1">
    <location>
        <begin position="212"/>
        <end position="226"/>
    </location>
</feature>
<protein>
    <submittedName>
        <fullName evidence="2">Uncharacterized protein</fullName>
    </submittedName>
</protein>
<dbReference type="Proteomes" id="UP000800040">
    <property type="component" value="Unassembled WGS sequence"/>
</dbReference>
<feature type="compositionally biased region" description="Polar residues" evidence="1">
    <location>
        <begin position="790"/>
        <end position="809"/>
    </location>
</feature>
<feature type="compositionally biased region" description="Low complexity" evidence="1">
    <location>
        <begin position="778"/>
        <end position="789"/>
    </location>
</feature>
<feature type="region of interest" description="Disordered" evidence="1">
    <location>
        <begin position="1091"/>
        <end position="1130"/>
    </location>
</feature>
<feature type="compositionally biased region" description="Basic and acidic residues" evidence="1">
    <location>
        <begin position="396"/>
        <end position="418"/>
    </location>
</feature>
<name>A0A6A5JZL4_9PLEO</name>
<keyword evidence="3" id="KW-1185">Reference proteome</keyword>